<dbReference type="InterPro" id="IPR051218">
    <property type="entry name" value="Sec_MonoDiacylglyc_Lipase"/>
</dbReference>
<proteinExistence type="predicted"/>
<evidence type="ECO:0000313" key="3">
    <source>
        <dbReference type="EMBL" id="KAF7729623.1"/>
    </source>
</evidence>
<keyword evidence="4" id="KW-1185">Reference proteome</keyword>
<feature type="domain" description="Fungal lipase-type" evidence="2">
    <location>
        <begin position="166"/>
        <end position="300"/>
    </location>
</feature>
<gene>
    <name evidence="3" type="ORF">EC973_003996</name>
</gene>
<protein>
    <recommendedName>
        <fullName evidence="2">Fungal lipase-type domain-containing protein</fullName>
    </recommendedName>
</protein>
<dbReference type="Pfam" id="PF01764">
    <property type="entry name" value="Lipase_3"/>
    <property type="match status" value="1"/>
</dbReference>
<dbReference type="PANTHER" id="PTHR45856">
    <property type="entry name" value="ALPHA/BETA-HYDROLASES SUPERFAMILY PROTEIN"/>
    <property type="match status" value="1"/>
</dbReference>
<evidence type="ECO:0000313" key="4">
    <source>
        <dbReference type="Proteomes" id="UP000605846"/>
    </source>
</evidence>
<dbReference type="InterPro" id="IPR002921">
    <property type="entry name" value="Fungal_lipase-type"/>
</dbReference>
<dbReference type="SUPFAM" id="SSF53474">
    <property type="entry name" value="alpha/beta-Hydrolases"/>
    <property type="match status" value="1"/>
</dbReference>
<accession>A0A8H7BZT7</accession>
<evidence type="ECO:0000259" key="2">
    <source>
        <dbReference type="Pfam" id="PF01764"/>
    </source>
</evidence>
<dbReference type="Gene3D" id="3.40.50.1820">
    <property type="entry name" value="alpha/beta hydrolase"/>
    <property type="match status" value="1"/>
</dbReference>
<reference evidence="3" key="1">
    <citation type="submission" date="2020-01" db="EMBL/GenBank/DDBJ databases">
        <title>Genome Sequencing of Three Apophysomyces-Like Fungal Strains Confirms a Novel Fungal Genus in the Mucoromycota with divergent Burkholderia-like Endosymbiotic Bacteria.</title>
        <authorList>
            <person name="Stajich J.E."/>
            <person name="Macias A.M."/>
            <person name="Carter-House D."/>
            <person name="Lovett B."/>
            <person name="Kasson L.R."/>
            <person name="Berry K."/>
            <person name="Grigoriev I."/>
            <person name="Chang Y."/>
            <person name="Spatafora J."/>
            <person name="Kasson M.T."/>
        </authorList>
    </citation>
    <scope>NUCLEOTIDE SEQUENCE</scope>
    <source>
        <strain evidence="3">NRRL A-21654</strain>
    </source>
</reference>
<organism evidence="3 4">
    <name type="scientific">Apophysomyces ossiformis</name>
    <dbReference type="NCBI Taxonomy" id="679940"/>
    <lineage>
        <taxon>Eukaryota</taxon>
        <taxon>Fungi</taxon>
        <taxon>Fungi incertae sedis</taxon>
        <taxon>Mucoromycota</taxon>
        <taxon>Mucoromycotina</taxon>
        <taxon>Mucoromycetes</taxon>
        <taxon>Mucorales</taxon>
        <taxon>Mucorineae</taxon>
        <taxon>Mucoraceae</taxon>
        <taxon>Apophysomyces</taxon>
    </lineage>
</organism>
<evidence type="ECO:0000256" key="1">
    <source>
        <dbReference type="SAM" id="SignalP"/>
    </source>
</evidence>
<keyword evidence="1" id="KW-0732">Signal</keyword>
<dbReference type="InterPro" id="IPR029058">
    <property type="entry name" value="AB_hydrolase_fold"/>
</dbReference>
<dbReference type="OrthoDB" id="438440at2759"/>
<dbReference type="EMBL" id="JABAYA010000023">
    <property type="protein sequence ID" value="KAF7729623.1"/>
    <property type="molecule type" value="Genomic_DNA"/>
</dbReference>
<dbReference type="Proteomes" id="UP000605846">
    <property type="component" value="Unassembled WGS sequence"/>
</dbReference>
<feature type="chain" id="PRO_5034401059" description="Fungal lipase-type domain-containing protein" evidence="1">
    <location>
        <begin position="21"/>
        <end position="357"/>
    </location>
</feature>
<sequence>MRSVHIALQLIATAFLAAQAAPSALSDALPPIIASRVQPARTPFFPGDLTAERDAIERNGPLSDVDPQAYGMSLITTAENILLPPPDDSGNVTVSTATTAQVAHLEFYAGVISTAYCRSVVPGNKWDCAHCLSTVPDAKIITTFVTETYGIAGYIIRSDAKKTIYLIFRGTNSINNVISDMKYALTDYTPVKGAKVCSGFYDGYKETAATIVPTMQDQITKYPDYEIVTGGHSLGGAQSLLAALDLYQRDKRFNAKNMKVVTAGGPRVGNPEFAYYVDSTGIPFTRIVHERDVVAHLPPEAMGYLHPGVENWIYKEPSHVHICESNLESNKCSNSIAPLYSVTDHLEYFGINEGLCL</sequence>
<dbReference type="GO" id="GO:0006629">
    <property type="term" value="P:lipid metabolic process"/>
    <property type="evidence" value="ECO:0007669"/>
    <property type="project" value="InterPro"/>
</dbReference>
<comment type="caution">
    <text evidence="3">The sequence shown here is derived from an EMBL/GenBank/DDBJ whole genome shotgun (WGS) entry which is preliminary data.</text>
</comment>
<dbReference type="CDD" id="cd00519">
    <property type="entry name" value="Lipase_3"/>
    <property type="match status" value="1"/>
</dbReference>
<dbReference type="PANTHER" id="PTHR45856:SF25">
    <property type="entry name" value="FUNGAL LIPASE-LIKE DOMAIN-CONTAINING PROTEIN"/>
    <property type="match status" value="1"/>
</dbReference>
<name>A0A8H7BZT7_9FUNG</name>
<dbReference type="AlphaFoldDB" id="A0A8H7BZT7"/>
<feature type="signal peptide" evidence="1">
    <location>
        <begin position="1"/>
        <end position="20"/>
    </location>
</feature>